<protein>
    <submittedName>
        <fullName evidence="2">Uncharacterized protein</fullName>
    </submittedName>
</protein>
<comment type="caution">
    <text evidence="2">The sequence shown here is derived from an EMBL/GenBank/DDBJ whole genome shotgun (WGS) entry which is preliminary data.</text>
</comment>
<proteinExistence type="predicted"/>
<keyword evidence="1" id="KW-0472">Membrane</keyword>
<evidence type="ECO:0000313" key="2">
    <source>
        <dbReference type="EMBL" id="MCB5228127.1"/>
    </source>
</evidence>
<keyword evidence="1" id="KW-1133">Transmembrane helix</keyword>
<feature type="transmembrane region" description="Helical" evidence="1">
    <location>
        <begin position="327"/>
        <end position="350"/>
    </location>
</feature>
<keyword evidence="3" id="KW-1185">Reference proteome</keyword>
<sequence>MKVIRFFFLLALFSGSGFVLLPLAYDSASFFIYQHTSEAIVRMHMRFIPDEKYNQELSIAIEEDDIELANQIYEIGTDQNVTFNEGLIKSLEDKNSTWSTFSRNSRQAWQGAITGDVSSGAGFAGAVASDFTGISDFRDLAIELDAYPNYDSFTVGLSLVGITATALTVSSFTNAGASALAGITARVGTTSLKVIRTSGKLSKKLETVLKGHTDKIINKQVIEGLSEKIKSIDLKTADTKELNELYVLAKKTVNVKAIKPLAGALNDIRVIRGNSGFVGLSRGLTVADDLTDLSRLSKLSAVTKAKFAGVIKLAPKLAKPISKILRVLIEAIAFLFGSIVWLVSVLWYLVKLIKFIVARIFNLIKSRSSPVIKKSCVKLPENAIDGEQS</sequence>
<gene>
    <name evidence="2" type="ORF">JAO78_015050</name>
</gene>
<name>A0ABS8C763_9ALTE</name>
<dbReference type="Proteomes" id="UP000633814">
    <property type="component" value="Unassembled WGS sequence"/>
</dbReference>
<accession>A0ABS8C763</accession>
<organism evidence="2 3">
    <name type="scientific">Alishewanella maricola</name>
    <dbReference type="NCBI Taxonomy" id="2795740"/>
    <lineage>
        <taxon>Bacteria</taxon>
        <taxon>Pseudomonadati</taxon>
        <taxon>Pseudomonadota</taxon>
        <taxon>Gammaproteobacteria</taxon>
        <taxon>Alteromonadales</taxon>
        <taxon>Alteromonadaceae</taxon>
        <taxon>Alishewanella</taxon>
    </lineage>
</organism>
<dbReference type="EMBL" id="JAEINI020000015">
    <property type="protein sequence ID" value="MCB5228127.1"/>
    <property type="molecule type" value="Genomic_DNA"/>
</dbReference>
<dbReference type="RefSeq" id="WP_226752190.1">
    <property type="nucleotide sequence ID" value="NZ_JAEINI020000015.1"/>
</dbReference>
<evidence type="ECO:0000313" key="3">
    <source>
        <dbReference type="Proteomes" id="UP000633814"/>
    </source>
</evidence>
<keyword evidence="1" id="KW-0812">Transmembrane</keyword>
<evidence type="ECO:0000256" key="1">
    <source>
        <dbReference type="SAM" id="Phobius"/>
    </source>
</evidence>
<reference evidence="2 3" key="1">
    <citation type="submission" date="2021-10" db="EMBL/GenBank/DDBJ databases">
        <title>Alishewanella koreense sp. nov. isolated from seawater of southwestern coast in South Korea and the proposal for the reclassification of Rheinheimera perlucida and Rheinheimera tuosuensis as Arsukibacterium perlucida and Arsukibacterium tuosuensis.</title>
        <authorList>
            <person name="Kim K.H."/>
            <person name="Ruan W."/>
            <person name="Kim K.R."/>
            <person name="Baek J.H."/>
            <person name="Jeon C.O."/>
        </authorList>
    </citation>
    <scope>NUCLEOTIDE SEQUENCE [LARGE SCALE GENOMIC DNA]</scope>
    <source>
        <strain evidence="2 3">16-MA</strain>
    </source>
</reference>